<keyword evidence="1" id="KW-0175">Coiled coil</keyword>
<evidence type="ECO:0000256" key="1">
    <source>
        <dbReference type="SAM" id="Coils"/>
    </source>
</evidence>
<feature type="chain" id="PRO_5025678429" evidence="2">
    <location>
        <begin position="27"/>
        <end position="244"/>
    </location>
</feature>
<protein>
    <submittedName>
        <fullName evidence="3">P-type conjugative transfer protein TrbJ</fullName>
    </submittedName>
</protein>
<dbReference type="Proteomes" id="UP000422569">
    <property type="component" value="Chromosome"/>
</dbReference>
<dbReference type="RefSeq" id="WP_016919729.1">
    <property type="nucleotide sequence ID" value="NZ_CP044331.1"/>
</dbReference>
<keyword evidence="4" id="KW-1185">Reference proteome</keyword>
<gene>
    <name evidence="3" type="primary">trbJ</name>
    <name evidence="3" type="ORF">F7D14_07200</name>
</gene>
<organism evidence="3 4">
    <name type="scientific">Methylocystis parvus</name>
    <dbReference type="NCBI Taxonomy" id="134"/>
    <lineage>
        <taxon>Bacteria</taxon>
        <taxon>Pseudomonadati</taxon>
        <taxon>Pseudomonadota</taxon>
        <taxon>Alphaproteobacteria</taxon>
        <taxon>Hyphomicrobiales</taxon>
        <taxon>Methylocystaceae</taxon>
        <taxon>Methylocystis</taxon>
    </lineage>
</organism>
<keyword evidence="2" id="KW-0732">Signal</keyword>
<evidence type="ECO:0000313" key="3">
    <source>
        <dbReference type="EMBL" id="QGM97281.1"/>
    </source>
</evidence>
<dbReference type="AlphaFoldDB" id="A0A6B8M2Z7"/>
<dbReference type="NCBIfam" id="NF010448">
    <property type="entry name" value="PRK13874.1"/>
    <property type="match status" value="1"/>
</dbReference>
<feature type="signal peptide" evidence="2">
    <location>
        <begin position="1"/>
        <end position="26"/>
    </location>
</feature>
<sequence>MTSIRRLAAASAFAFSLTFLNAPASAQFMVFDPTNYAQNVLTAANTLQQINNQITSLQNEARMLINQGRNLANLPYSSLQTIQQSISQTQQLLREAQRIAYDVQQIDQAFSTQYGPINASASSASLVDGARQRWQNSLSALQDAMRLQAGIVQSIDTARSEAGALISSSQSALGVLQASQAGNQLLALQSKQLADVTALLASQGRAQSLELARNAEAQEQAREQMRRFVTPGQAYQPGNVAMFH</sequence>
<name>A0A6B8M2Z7_9HYPH</name>
<dbReference type="KEGG" id="mpar:F7D14_07200"/>
<dbReference type="NCBIfam" id="TIGR02780">
    <property type="entry name" value="TrbJ_Ti"/>
    <property type="match status" value="1"/>
</dbReference>
<feature type="coiled-coil region" evidence="1">
    <location>
        <begin position="40"/>
        <end position="99"/>
    </location>
</feature>
<dbReference type="EMBL" id="CP044331">
    <property type="protein sequence ID" value="QGM97281.1"/>
    <property type="molecule type" value="Genomic_DNA"/>
</dbReference>
<evidence type="ECO:0000256" key="2">
    <source>
        <dbReference type="SAM" id="SignalP"/>
    </source>
</evidence>
<accession>A0A6B8M2Z7</accession>
<evidence type="ECO:0000313" key="4">
    <source>
        <dbReference type="Proteomes" id="UP000422569"/>
    </source>
</evidence>
<reference evidence="3 4" key="1">
    <citation type="submission" date="2019-09" db="EMBL/GenBank/DDBJ databases">
        <title>Isolation and complete genome sequencing of Methylocystis species.</title>
        <authorList>
            <person name="Rumah B.L."/>
            <person name="Stead C.E."/>
            <person name="Stevens B.C."/>
            <person name="Minton N.P."/>
            <person name="Grosse-Honebrink A."/>
            <person name="Zhang Y."/>
        </authorList>
    </citation>
    <scope>NUCLEOTIDE SEQUENCE [LARGE SCALE GENOMIC DNA]</scope>
    <source>
        <strain evidence="3 4">BRCS2</strain>
    </source>
</reference>
<dbReference type="InterPro" id="IPR014147">
    <property type="entry name" value="T4SS_TrbJ"/>
</dbReference>
<proteinExistence type="predicted"/>